<comment type="caution">
    <text evidence="4">The sequence shown here is derived from an EMBL/GenBank/DDBJ whole genome shotgun (WGS) entry which is preliminary data.</text>
</comment>
<dbReference type="PANTHER" id="PTHR10909:SF250">
    <property type="entry name" value="PEROXISOMAL ACYL-COENZYME A OXIDASE 1"/>
    <property type="match status" value="1"/>
</dbReference>
<gene>
    <name evidence="4" type="ORF">EG327_010302</name>
    <name evidence="5" type="ORF">EG328_010560</name>
</gene>
<evidence type="ECO:0000313" key="4">
    <source>
        <dbReference type="EMBL" id="KAE9970326.1"/>
    </source>
</evidence>
<dbReference type="InterPro" id="IPR012258">
    <property type="entry name" value="Acyl-CoA_oxidase"/>
</dbReference>
<dbReference type="Gene3D" id="1.20.140.10">
    <property type="entry name" value="Butyryl-CoA Dehydrogenase, subunit A, domain 3"/>
    <property type="match status" value="1"/>
</dbReference>
<dbReference type="GO" id="GO:0005504">
    <property type="term" value="F:fatty acid binding"/>
    <property type="evidence" value="ECO:0007669"/>
    <property type="project" value="TreeGrafter"/>
</dbReference>
<protein>
    <recommendedName>
        <fullName evidence="3">Acyl-CoA oxidase C-terminal domain-containing protein</fullName>
    </recommendedName>
</protein>
<dbReference type="PANTHER" id="PTHR10909">
    <property type="entry name" value="ELECTRON TRANSPORT OXIDOREDUCTASE"/>
    <property type="match status" value="1"/>
</dbReference>
<comment type="similarity">
    <text evidence="1">Belongs to the acyl-CoA oxidase family.</text>
</comment>
<keyword evidence="7" id="KW-1185">Reference proteome</keyword>
<evidence type="ECO:0000256" key="2">
    <source>
        <dbReference type="ARBA" id="ARBA00023002"/>
    </source>
</evidence>
<dbReference type="EMBL" id="WNWR01000725">
    <property type="protein sequence ID" value="KAE9970326.1"/>
    <property type="molecule type" value="Genomic_DNA"/>
</dbReference>
<organism evidence="4 7">
    <name type="scientific">Venturia inaequalis</name>
    <name type="common">Apple scab fungus</name>
    <dbReference type="NCBI Taxonomy" id="5025"/>
    <lineage>
        <taxon>Eukaryota</taxon>
        <taxon>Fungi</taxon>
        <taxon>Dikarya</taxon>
        <taxon>Ascomycota</taxon>
        <taxon>Pezizomycotina</taxon>
        <taxon>Dothideomycetes</taxon>
        <taxon>Pleosporomycetidae</taxon>
        <taxon>Venturiales</taxon>
        <taxon>Venturiaceae</taxon>
        <taxon>Venturia</taxon>
    </lineage>
</organism>
<evidence type="ECO:0000256" key="1">
    <source>
        <dbReference type="ARBA" id="ARBA00006288"/>
    </source>
</evidence>
<dbReference type="SUPFAM" id="SSF47203">
    <property type="entry name" value="Acyl-CoA dehydrogenase C-terminal domain-like"/>
    <property type="match status" value="1"/>
</dbReference>
<dbReference type="Pfam" id="PF01756">
    <property type="entry name" value="ACOX"/>
    <property type="match status" value="1"/>
</dbReference>
<dbReference type="GO" id="GO:0071949">
    <property type="term" value="F:FAD binding"/>
    <property type="evidence" value="ECO:0007669"/>
    <property type="project" value="InterPro"/>
</dbReference>
<name>A0A8H3UJ71_VENIN</name>
<dbReference type="Proteomes" id="UP000447873">
    <property type="component" value="Unassembled WGS sequence"/>
</dbReference>
<dbReference type="Proteomes" id="UP000490939">
    <property type="component" value="Unassembled WGS sequence"/>
</dbReference>
<sequence>MAIAVQNPSKKSTDSIDKLFKQYLRSKKLSGTSRTDSLEEALEQSSHTAAQAEQRSVEELEVYKHALFNLILAYSEMILVVNYHRALQSSPLSTHTAETMAHLFQLYSLFTIDADARTFSTTKAVTPNSLDALSDTILVLMTEKIRPHAVKLVDSWAFPDYILDSALGRYNRIRTVFNVDWESDEIVKGSGDGGRHLLARL</sequence>
<dbReference type="InterPro" id="IPR036250">
    <property type="entry name" value="AcylCo_DH-like_C"/>
</dbReference>
<accession>A0A8H3UJ71</accession>
<dbReference type="GO" id="GO:0055088">
    <property type="term" value="P:lipid homeostasis"/>
    <property type="evidence" value="ECO:0007669"/>
    <property type="project" value="TreeGrafter"/>
</dbReference>
<keyword evidence="2" id="KW-0560">Oxidoreductase</keyword>
<dbReference type="EMBL" id="WNWS01000007">
    <property type="protein sequence ID" value="KAE9988521.1"/>
    <property type="molecule type" value="Genomic_DNA"/>
</dbReference>
<dbReference type="GO" id="GO:0033540">
    <property type="term" value="P:fatty acid beta-oxidation using acyl-CoA oxidase"/>
    <property type="evidence" value="ECO:0007669"/>
    <property type="project" value="TreeGrafter"/>
</dbReference>
<proteinExistence type="inferred from homology"/>
<dbReference type="GO" id="GO:0005777">
    <property type="term" value="C:peroxisome"/>
    <property type="evidence" value="ECO:0007669"/>
    <property type="project" value="InterPro"/>
</dbReference>
<dbReference type="InterPro" id="IPR002655">
    <property type="entry name" value="Acyl-CoA_oxidase_C"/>
</dbReference>
<dbReference type="GO" id="GO:0003997">
    <property type="term" value="F:acyl-CoA oxidase activity"/>
    <property type="evidence" value="ECO:0007669"/>
    <property type="project" value="InterPro"/>
</dbReference>
<evidence type="ECO:0000313" key="7">
    <source>
        <dbReference type="Proteomes" id="UP000490939"/>
    </source>
</evidence>
<evidence type="ECO:0000259" key="3">
    <source>
        <dbReference type="Pfam" id="PF01756"/>
    </source>
</evidence>
<evidence type="ECO:0000313" key="5">
    <source>
        <dbReference type="EMBL" id="KAE9988521.1"/>
    </source>
</evidence>
<evidence type="ECO:0000313" key="6">
    <source>
        <dbReference type="Proteomes" id="UP000447873"/>
    </source>
</evidence>
<dbReference type="AlphaFoldDB" id="A0A8H3UJ71"/>
<reference evidence="4 7" key="1">
    <citation type="submission" date="2019-07" db="EMBL/GenBank/DDBJ databases">
        <title>Venturia inaequalis Genome Resource.</title>
        <authorList>
            <person name="Lichtner F.J."/>
        </authorList>
    </citation>
    <scope>NUCLEOTIDE SEQUENCE [LARGE SCALE GENOMIC DNA]</scope>
    <source>
        <strain evidence="5 6">120213</strain>
        <strain evidence="4 7">DMI_063113</strain>
    </source>
</reference>
<feature type="domain" description="Acyl-CoA oxidase C-terminal" evidence="3">
    <location>
        <begin position="41"/>
        <end position="171"/>
    </location>
</feature>